<keyword evidence="4" id="KW-1185">Reference proteome</keyword>
<dbReference type="Proteomes" id="UP000826271">
    <property type="component" value="Unassembled WGS sequence"/>
</dbReference>
<reference evidence="3" key="1">
    <citation type="submission" date="2019-10" db="EMBL/GenBank/DDBJ databases">
        <authorList>
            <person name="Zhang R."/>
            <person name="Pan Y."/>
            <person name="Wang J."/>
            <person name="Ma R."/>
            <person name="Yu S."/>
        </authorList>
    </citation>
    <scope>NUCLEOTIDE SEQUENCE</scope>
    <source>
        <strain evidence="3">LA-IB0</strain>
        <tissue evidence="3">Leaf</tissue>
    </source>
</reference>
<dbReference type="AlphaFoldDB" id="A0AAV6WCJ7"/>
<evidence type="ECO:0008006" key="5">
    <source>
        <dbReference type="Google" id="ProtNLM"/>
    </source>
</evidence>
<dbReference type="Pfam" id="PF13963">
    <property type="entry name" value="Transpos_assoc"/>
    <property type="match status" value="1"/>
</dbReference>
<sequence>MLMDRSWMQLNRSDPSFGEGVEEFIRFAYSRKAPHEKIPCPCYDCNNFCDQTQEVVRYHLSINGIKRSYIRWVYHGEAYEDDLTNEGNIEENVESDDSDDDCNVDEIREMLNDISNAYLGQNLDIEETVTTLGAPFPLGRADTFLKLLKDSEDKLYKGCEPYSKLSFLIKMLHIKTISGWTNKSFDMLLELLKDAFGGVDVDIPKLQRLFVNKDLAQNMRWHKEDRVQEKNAVRHPANSEAWRDFDEKYPLFADDPRNVRKLGVFKRYVHNKARPEASIAELYIDNECLTFCSMYLHIVETRFNRVERNYDIGEQLGNMSVFACKGRPFGAPTYKELSDADWKAIHLFVLKNCEEIEEYRSEHMLQLKAESEPSVDQCHDVHFPSWFRNRVEQLRAERLATDELVSLANGPDTRVKYYNGCNVNGFRFHTKDREINKKTQNSGVVVDGEHNQKIIEFYGIITDIIEMGGPGRRVDLHHSSLRTSSIDLHSHESQISRTIDNVDVDEEIVVNSTNTSSGKKKRGRTRHVALSRRKNANEKLTVDIPEKVNRIVGVNSQYAITESGCLARRFAPLQVTKWGRIEEDRKLDLLRDFRVRFMYRLTLANRTFTHLGMDLLQQTSKTQTMNLIRNQSYDNYSKRCLGATLDPIFFVRKEVARKRYEPLSICRG</sequence>
<dbReference type="PANTHER" id="PTHR48451">
    <property type="entry name" value="DUF4218 DOMAIN-CONTAINING PROTEIN"/>
    <property type="match status" value="1"/>
</dbReference>
<comment type="caution">
    <text evidence="3">The sequence shown here is derived from an EMBL/GenBank/DDBJ whole genome shotgun (WGS) entry which is preliminary data.</text>
</comment>
<dbReference type="EMBL" id="WHWC01000018">
    <property type="protein sequence ID" value="KAG8364710.1"/>
    <property type="molecule type" value="Genomic_DNA"/>
</dbReference>
<protein>
    <recommendedName>
        <fullName evidence="5">Transposase</fullName>
    </recommendedName>
</protein>
<gene>
    <name evidence="3" type="ORF">BUALT_Bualt18G0026900</name>
</gene>
<proteinExistence type="predicted"/>
<feature type="domain" description="Transposase-associated" evidence="2">
    <location>
        <begin position="5"/>
        <end position="77"/>
    </location>
</feature>
<accession>A0AAV6WCJ7</accession>
<dbReference type="InterPro" id="IPR025452">
    <property type="entry name" value="DUF4218"/>
</dbReference>
<name>A0AAV6WCJ7_9LAMI</name>
<dbReference type="PANTHER" id="PTHR48451:SF1">
    <property type="entry name" value="DUF4218 DOMAIN-CONTAINING PROTEIN"/>
    <property type="match status" value="1"/>
</dbReference>
<evidence type="ECO:0000313" key="3">
    <source>
        <dbReference type="EMBL" id="KAG8364710.1"/>
    </source>
</evidence>
<evidence type="ECO:0000313" key="4">
    <source>
        <dbReference type="Proteomes" id="UP000826271"/>
    </source>
</evidence>
<evidence type="ECO:0000259" key="1">
    <source>
        <dbReference type="Pfam" id="PF13960"/>
    </source>
</evidence>
<dbReference type="Pfam" id="PF13960">
    <property type="entry name" value="DUF4218"/>
    <property type="match status" value="1"/>
</dbReference>
<feature type="domain" description="DUF4218" evidence="1">
    <location>
        <begin position="260"/>
        <end position="309"/>
    </location>
</feature>
<organism evidence="3 4">
    <name type="scientific">Buddleja alternifolia</name>
    <dbReference type="NCBI Taxonomy" id="168488"/>
    <lineage>
        <taxon>Eukaryota</taxon>
        <taxon>Viridiplantae</taxon>
        <taxon>Streptophyta</taxon>
        <taxon>Embryophyta</taxon>
        <taxon>Tracheophyta</taxon>
        <taxon>Spermatophyta</taxon>
        <taxon>Magnoliopsida</taxon>
        <taxon>eudicotyledons</taxon>
        <taxon>Gunneridae</taxon>
        <taxon>Pentapetalae</taxon>
        <taxon>asterids</taxon>
        <taxon>lamiids</taxon>
        <taxon>Lamiales</taxon>
        <taxon>Scrophulariaceae</taxon>
        <taxon>Buddlejeae</taxon>
        <taxon>Buddleja</taxon>
    </lineage>
</organism>
<dbReference type="InterPro" id="IPR029480">
    <property type="entry name" value="Transpos_assoc"/>
</dbReference>
<evidence type="ECO:0000259" key="2">
    <source>
        <dbReference type="Pfam" id="PF13963"/>
    </source>
</evidence>